<protein>
    <recommendedName>
        <fullName evidence="1">BTB domain-containing protein</fullName>
    </recommendedName>
</protein>
<keyword evidence="3" id="KW-1185">Reference proteome</keyword>
<reference evidence="2 3" key="1">
    <citation type="submission" date="2023-08" db="EMBL/GenBank/DDBJ databases">
        <title>Black Yeasts Isolated from many extreme environments.</title>
        <authorList>
            <person name="Coleine C."/>
            <person name="Stajich J.E."/>
            <person name="Selbmann L."/>
        </authorList>
    </citation>
    <scope>NUCLEOTIDE SEQUENCE [LARGE SCALE GENOMIC DNA]</scope>
    <source>
        <strain evidence="2 3">CCFEE 536</strain>
    </source>
</reference>
<dbReference type="Pfam" id="PF00651">
    <property type="entry name" value="BTB"/>
    <property type="match status" value="1"/>
</dbReference>
<dbReference type="Gene3D" id="3.30.710.10">
    <property type="entry name" value="Potassium Channel Kv1.1, Chain A"/>
    <property type="match status" value="1"/>
</dbReference>
<dbReference type="InterPro" id="IPR000210">
    <property type="entry name" value="BTB/POZ_dom"/>
</dbReference>
<dbReference type="PANTHER" id="PTHR47843:SF5">
    <property type="entry name" value="BTB_POZ DOMAIN PROTEIN"/>
    <property type="match status" value="1"/>
</dbReference>
<dbReference type="Proteomes" id="UP001357485">
    <property type="component" value="Unassembled WGS sequence"/>
</dbReference>
<gene>
    <name evidence="2" type="ORF">LTR16_001392</name>
</gene>
<evidence type="ECO:0000313" key="2">
    <source>
        <dbReference type="EMBL" id="KAK5130614.1"/>
    </source>
</evidence>
<proteinExistence type="predicted"/>
<organism evidence="2 3">
    <name type="scientific">Cryomyces antarcticus</name>
    <dbReference type="NCBI Taxonomy" id="329879"/>
    <lineage>
        <taxon>Eukaryota</taxon>
        <taxon>Fungi</taxon>
        <taxon>Dikarya</taxon>
        <taxon>Ascomycota</taxon>
        <taxon>Pezizomycotina</taxon>
        <taxon>Dothideomycetes</taxon>
        <taxon>Dothideomycetes incertae sedis</taxon>
        <taxon>Cryomyces</taxon>
    </lineage>
</organism>
<dbReference type="EMBL" id="JAVRRA010024690">
    <property type="protein sequence ID" value="KAK5130614.1"/>
    <property type="molecule type" value="Genomic_DNA"/>
</dbReference>
<feature type="domain" description="BTB" evidence="1">
    <location>
        <begin position="23"/>
        <end position="90"/>
    </location>
</feature>
<dbReference type="InterPro" id="IPR011333">
    <property type="entry name" value="SKP1/BTB/POZ_sf"/>
</dbReference>
<evidence type="ECO:0000313" key="3">
    <source>
        <dbReference type="Proteomes" id="UP001357485"/>
    </source>
</evidence>
<evidence type="ECO:0000259" key="1">
    <source>
        <dbReference type="PROSITE" id="PS50097"/>
    </source>
</evidence>
<dbReference type="PANTHER" id="PTHR47843">
    <property type="entry name" value="BTB DOMAIN-CONTAINING PROTEIN-RELATED"/>
    <property type="match status" value="1"/>
</dbReference>
<dbReference type="PROSITE" id="PS50097">
    <property type="entry name" value="BTB"/>
    <property type="match status" value="1"/>
</dbReference>
<comment type="caution">
    <text evidence="2">The sequence shown here is derived from an EMBL/GenBank/DDBJ whole genome shotgun (WGS) entry which is preliminary data.</text>
</comment>
<dbReference type="SMART" id="SM00225">
    <property type="entry name" value="BTB"/>
    <property type="match status" value="1"/>
</dbReference>
<sequence>MADIHTQAQQVAVAGLLESPLFSDSTIICQRQDFSVHRSILCTRSPVFAAECEGNFKEAQERIIEIEDFDAATVRRLLSYIYTSQYDCAYTNACTNDIDHTLGDKHKPAFEAVAQVDETLERTAKTRKFSHVEERYTDENAALLIHIKVHAIADYYDVPELRALAKESFNNTIAGPFQAKGFADVAAEVYKSTPDYEKDLRGVILKATVEHIDELVDDIDFMSSIAGNSDLGDYAADFIRLVVRRHKEKFDDVLAERLEEQRLMRLQHDEELQDLRHRHNCQTLELEEVTDCLKVSETFAPIRVDRNTDETTSKANGLAACRQCHAKPNLALHKKYTGGLPQKVAFRCKTCKTEYP</sequence>
<name>A0ABR0KTZ9_9PEZI</name>
<dbReference type="CDD" id="cd18186">
    <property type="entry name" value="BTB_POZ_ZBTB_KLHL-like"/>
    <property type="match status" value="1"/>
</dbReference>
<dbReference type="SUPFAM" id="SSF54695">
    <property type="entry name" value="POZ domain"/>
    <property type="match status" value="1"/>
</dbReference>
<accession>A0ABR0KTZ9</accession>